<dbReference type="AlphaFoldDB" id="A0A8T0J1F4"/>
<keyword evidence="6 14" id="KW-0812">Transmembrane</keyword>
<dbReference type="Pfam" id="PF01553">
    <property type="entry name" value="Acyltransferase"/>
    <property type="match status" value="1"/>
</dbReference>
<evidence type="ECO:0000256" key="7">
    <source>
        <dbReference type="ARBA" id="ARBA00022837"/>
    </source>
</evidence>
<dbReference type="InterPro" id="IPR002123">
    <property type="entry name" value="Plipid/glycerol_acylTrfase"/>
</dbReference>
<feature type="transmembrane region" description="Helical" evidence="14">
    <location>
        <begin position="61"/>
        <end position="84"/>
    </location>
</feature>
<dbReference type="SMART" id="SM00054">
    <property type="entry name" value="EFh"/>
    <property type="match status" value="4"/>
</dbReference>
<evidence type="ECO:0000256" key="9">
    <source>
        <dbReference type="ARBA" id="ARBA00023098"/>
    </source>
</evidence>
<dbReference type="Gene3D" id="1.10.238.10">
    <property type="entry name" value="EF-hand"/>
    <property type="match status" value="1"/>
</dbReference>
<dbReference type="EMBL" id="CM026421">
    <property type="protein sequence ID" value="KAG0589774.1"/>
    <property type="molecule type" value="Genomic_DNA"/>
</dbReference>
<evidence type="ECO:0000256" key="3">
    <source>
        <dbReference type="ARBA" id="ARBA00008655"/>
    </source>
</evidence>
<keyword evidence="9" id="KW-0443">Lipid metabolism</keyword>
<dbReference type="InterPro" id="IPR045252">
    <property type="entry name" value="LPCAT1-like"/>
</dbReference>
<organism evidence="16 17">
    <name type="scientific">Ceratodon purpureus</name>
    <name type="common">Fire moss</name>
    <name type="synonym">Dicranum purpureum</name>
    <dbReference type="NCBI Taxonomy" id="3225"/>
    <lineage>
        <taxon>Eukaryota</taxon>
        <taxon>Viridiplantae</taxon>
        <taxon>Streptophyta</taxon>
        <taxon>Embryophyta</taxon>
        <taxon>Bryophyta</taxon>
        <taxon>Bryophytina</taxon>
        <taxon>Bryopsida</taxon>
        <taxon>Dicranidae</taxon>
        <taxon>Pseudoditrichales</taxon>
        <taxon>Ditrichaceae</taxon>
        <taxon>Ceratodon</taxon>
    </lineage>
</organism>
<dbReference type="SUPFAM" id="SSF47473">
    <property type="entry name" value="EF-hand"/>
    <property type="match status" value="1"/>
</dbReference>
<comment type="subcellular location">
    <subcellularLocation>
        <location evidence="1">Membrane</location>
    </subcellularLocation>
</comment>
<evidence type="ECO:0000313" key="17">
    <source>
        <dbReference type="Proteomes" id="UP000822688"/>
    </source>
</evidence>
<dbReference type="SUPFAM" id="SSF69593">
    <property type="entry name" value="Glycerol-3-phosphate (1)-acyltransferase"/>
    <property type="match status" value="1"/>
</dbReference>
<evidence type="ECO:0000256" key="8">
    <source>
        <dbReference type="ARBA" id="ARBA00022989"/>
    </source>
</evidence>
<keyword evidence="7" id="KW-0106">Calcium</keyword>
<dbReference type="PROSITE" id="PS00018">
    <property type="entry name" value="EF_HAND_1"/>
    <property type="match status" value="2"/>
</dbReference>
<evidence type="ECO:0000256" key="11">
    <source>
        <dbReference type="ARBA" id="ARBA00023209"/>
    </source>
</evidence>
<evidence type="ECO:0000256" key="14">
    <source>
        <dbReference type="SAM" id="Phobius"/>
    </source>
</evidence>
<dbReference type="GO" id="GO:0008654">
    <property type="term" value="P:phospholipid biosynthetic process"/>
    <property type="evidence" value="ECO:0007669"/>
    <property type="project" value="UniProtKB-KW"/>
</dbReference>
<reference evidence="16" key="1">
    <citation type="submission" date="2020-06" db="EMBL/GenBank/DDBJ databases">
        <title>WGS assembly of Ceratodon purpureus strain R40.</title>
        <authorList>
            <person name="Carey S.B."/>
            <person name="Jenkins J."/>
            <person name="Shu S."/>
            <person name="Lovell J.T."/>
            <person name="Sreedasyam A."/>
            <person name="Maumus F."/>
            <person name="Tiley G.P."/>
            <person name="Fernandez-Pozo N."/>
            <person name="Barry K."/>
            <person name="Chen C."/>
            <person name="Wang M."/>
            <person name="Lipzen A."/>
            <person name="Daum C."/>
            <person name="Saski C.A."/>
            <person name="Payton A.C."/>
            <person name="Mcbreen J.C."/>
            <person name="Conrad R.E."/>
            <person name="Kollar L.M."/>
            <person name="Olsson S."/>
            <person name="Huttunen S."/>
            <person name="Landis J.B."/>
            <person name="Wickett N.J."/>
            <person name="Johnson M.G."/>
            <person name="Rensing S.A."/>
            <person name="Grimwood J."/>
            <person name="Schmutz J."/>
            <person name="Mcdaniel S.F."/>
        </authorList>
    </citation>
    <scope>NUCLEOTIDE SEQUENCE</scope>
    <source>
        <strain evidence="16">R40</strain>
    </source>
</reference>
<dbReference type="SMART" id="SM00563">
    <property type="entry name" value="PlsC"/>
    <property type="match status" value="1"/>
</dbReference>
<evidence type="ECO:0000256" key="12">
    <source>
        <dbReference type="ARBA" id="ARBA00023264"/>
    </source>
</evidence>
<dbReference type="Proteomes" id="UP000822688">
    <property type="component" value="Chromosome 1"/>
</dbReference>
<sequence length="517" mass="58405">MATAEETVPLKGDSILQDDFEAPVLSEFPLGLPPTIGPLPRVNPFHESNKWPLYQVVKTLLLIPLLFLRLWCMVSLMAFAWVCIKVALIGVSDPLFKPFNPLRRFLLWSCRLVGRGVLFCMGYYYIPIKGKPAHRTVAPIIVSNHIGFVDPIFVFYRHLPVIVSAKENVEMPIIGMFLQALQIIPVDRVDPASRHHAAGHIRRRAIDNRWPHVMLFPEGTTTNGKAIISFKTGAFSPGLPVQPMIIRYPHKYVNPCWCDQGGPLVVLLQLMTQFVNYMEVEYLPVMSPTVKEMKNPREFANRVRSEMAKALHVPCTEHNFLDIKLAMAAQKLKQPTGRSLIEFGKMEKLFRLDYNTAQDYLAKFSAINVSHSGYVTFDEFLAALDLPKTPITEQVFHLFDRQGHGSINFREFLAGLAFVSNHTSFASTVKAAFKACDTNDDGTLSRDEVESSLLKIFPELAPLTVLKLFDQLDIDHDGSISWEEFSRFLQGNPEYLAIIMAAHPTLLQAPKPEDQTM</sequence>
<evidence type="ECO:0000256" key="13">
    <source>
        <dbReference type="ARBA" id="ARBA00023315"/>
    </source>
</evidence>
<feature type="transmembrane region" description="Helical" evidence="14">
    <location>
        <begin position="105"/>
        <end position="126"/>
    </location>
</feature>
<evidence type="ECO:0000256" key="4">
    <source>
        <dbReference type="ARBA" id="ARBA00022516"/>
    </source>
</evidence>
<keyword evidence="10 14" id="KW-0472">Membrane</keyword>
<comment type="similarity">
    <text evidence="3">Belongs to the 1-acyl-sn-glycerol-3-phosphate acyltransferase family.</text>
</comment>
<dbReference type="InterPro" id="IPR002048">
    <property type="entry name" value="EF_hand_dom"/>
</dbReference>
<dbReference type="PANTHER" id="PTHR23063">
    <property type="entry name" value="PHOSPHOLIPID ACYLTRANSFERASE"/>
    <property type="match status" value="1"/>
</dbReference>
<evidence type="ECO:0000256" key="1">
    <source>
        <dbReference type="ARBA" id="ARBA00004370"/>
    </source>
</evidence>
<feature type="domain" description="EF-hand" evidence="15">
    <location>
        <begin position="460"/>
        <end position="495"/>
    </location>
</feature>
<gene>
    <name evidence="16" type="ORF">KC19_1G047200</name>
</gene>
<evidence type="ECO:0000259" key="15">
    <source>
        <dbReference type="PROSITE" id="PS50222"/>
    </source>
</evidence>
<keyword evidence="12" id="KW-1208">Phospholipid metabolism</keyword>
<dbReference type="GO" id="GO:0005509">
    <property type="term" value="F:calcium ion binding"/>
    <property type="evidence" value="ECO:0007669"/>
    <property type="project" value="InterPro"/>
</dbReference>
<dbReference type="InterPro" id="IPR011992">
    <property type="entry name" value="EF-hand-dom_pair"/>
</dbReference>
<keyword evidence="13" id="KW-0012">Acyltransferase</keyword>
<evidence type="ECO:0000256" key="5">
    <source>
        <dbReference type="ARBA" id="ARBA00022679"/>
    </source>
</evidence>
<name>A0A8T0J1F4_CERPU</name>
<evidence type="ECO:0000313" key="16">
    <source>
        <dbReference type="EMBL" id="KAG0589774.1"/>
    </source>
</evidence>
<comment type="pathway">
    <text evidence="2">Lipid metabolism; phospholipid metabolism.</text>
</comment>
<keyword evidence="11" id="KW-0594">Phospholipid biosynthesis</keyword>
<dbReference type="CDD" id="cd07991">
    <property type="entry name" value="LPLAT_LPCAT1-like"/>
    <property type="match status" value="1"/>
</dbReference>
<feature type="domain" description="EF-hand" evidence="15">
    <location>
        <begin position="424"/>
        <end position="459"/>
    </location>
</feature>
<keyword evidence="17" id="KW-1185">Reference proteome</keyword>
<dbReference type="Pfam" id="PF13499">
    <property type="entry name" value="EF-hand_7"/>
    <property type="match status" value="1"/>
</dbReference>
<dbReference type="PANTHER" id="PTHR23063:SF56">
    <property type="entry name" value="EF-HAND DOMAIN-CONTAINING PROTEIN"/>
    <property type="match status" value="1"/>
</dbReference>
<dbReference type="GO" id="GO:0008374">
    <property type="term" value="F:O-acyltransferase activity"/>
    <property type="evidence" value="ECO:0007669"/>
    <property type="project" value="InterPro"/>
</dbReference>
<accession>A0A8T0J1F4</accession>
<keyword evidence="4" id="KW-0444">Lipid biosynthesis</keyword>
<keyword evidence="8 14" id="KW-1133">Transmembrane helix</keyword>
<keyword evidence="5" id="KW-0808">Transferase</keyword>
<comment type="caution">
    <text evidence="16">The sequence shown here is derived from an EMBL/GenBank/DDBJ whole genome shotgun (WGS) entry which is preliminary data.</text>
</comment>
<dbReference type="GO" id="GO:0016020">
    <property type="term" value="C:membrane"/>
    <property type="evidence" value="ECO:0007669"/>
    <property type="project" value="UniProtKB-SubCell"/>
</dbReference>
<dbReference type="PROSITE" id="PS50222">
    <property type="entry name" value="EF_HAND_2"/>
    <property type="match status" value="3"/>
</dbReference>
<proteinExistence type="inferred from homology"/>
<dbReference type="PRINTS" id="PR00450">
    <property type="entry name" value="RECOVERIN"/>
</dbReference>
<protein>
    <recommendedName>
        <fullName evidence="15">EF-hand domain-containing protein</fullName>
    </recommendedName>
</protein>
<evidence type="ECO:0000256" key="10">
    <source>
        <dbReference type="ARBA" id="ARBA00023136"/>
    </source>
</evidence>
<feature type="domain" description="EF-hand" evidence="15">
    <location>
        <begin position="387"/>
        <end position="422"/>
    </location>
</feature>
<evidence type="ECO:0000256" key="6">
    <source>
        <dbReference type="ARBA" id="ARBA00022692"/>
    </source>
</evidence>
<evidence type="ECO:0000256" key="2">
    <source>
        <dbReference type="ARBA" id="ARBA00005074"/>
    </source>
</evidence>
<dbReference type="InterPro" id="IPR018247">
    <property type="entry name" value="EF_Hand_1_Ca_BS"/>
</dbReference>